<proteinExistence type="predicted"/>
<protein>
    <submittedName>
        <fullName evidence="1">Uncharacterized protein</fullName>
    </submittedName>
</protein>
<dbReference type="AlphaFoldDB" id="A0A0A8YCL3"/>
<reference evidence="1" key="1">
    <citation type="submission" date="2014-09" db="EMBL/GenBank/DDBJ databases">
        <authorList>
            <person name="Magalhaes I.L.F."/>
            <person name="Oliveira U."/>
            <person name="Santos F.R."/>
            <person name="Vidigal T.H.D.A."/>
            <person name="Brescovit A.D."/>
            <person name="Santos A.J."/>
        </authorList>
    </citation>
    <scope>NUCLEOTIDE SEQUENCE</scope>
    <source>
        <tissue evidence="1">Shoot tissue taken approximately 20 cm above the soil surface</tissue>
    </source>
</reference>
<sequence length="33" mass="3467">MLQLHSLATSKAGHVAAIEQVSSPVCACLIFKL</sequence>
<name>A0A0A8YCL3_ARUDO</name>
<evidence type="ECO:0000313" key="1">
    <source>
        <dbReference type="EMBL" id="JAD23761.1"/>
    </source>
</evidence>
<reference evidence="1" key="2">
    <citation type="journal article" date="2015" name="Data Brief">
        <title>Shoot transcriptome of the giant reed, Arundo donax.</title>
        <authorList>
            <person name="Barrero R.A."/>
            <person name="Guerrero F.D."/>
            <person name="Moolhuijzen P."/>
            <person name="Goolsby J.A."/>
            <person name="Tidwell J."/>
            <person name="Bellgard S.E."/>
            <person name="Bellgard M.I."/>
        </authorList>
    </citation>
    <scope>NUCLEOTIDE SEQUENCE</scope>
    <source>
        <tissue evidence="1">Shoot tissue taken approximately 20 cm above the soil surface</tissue>
    </source>
</reference>
<organism evidence="1">
    <name type="scientific">Arundo donax</name>
    <name type="common">Giant reed</name>
    <name type="synonym">Donax arundinaceus</name>
    <dbReference type="NCBI Taxonomy" id="35708"/>
    <lineage>
        <taxon>Eukaryota</taxon>
        <taxon>Viridiplantae</taxon>
        <taxon>Streptophyta</taxon>
        <taxon>Embryophyta</taxon>
        <taxon>Tracheophyta</taxon>
        <taxon>Spermatophyta</taxon>
        <taxon>Magnoliopsida</taxon>
        <taxon>Liliopsida</taxon>
        <taxon>Poales</taxon>
        <taxon>Poaceae</taxon>
        <taxon>PACMAD clade</taxon>
        <taxon>Arundinoideae</taxon>
        <taxon>Arundineae</taxon>
        <taxon>Arundo</taxon>
    </lineage>
</organism>
<accession>A0A0A8YCL3</accession>
<dbReference type="EMBL" id="GBRH01274134">
    <property type="protein sequence ID" value="JAD23761.1"/>
    <property type="molecule type" value="Transcribed_RNA"/>
</dbReference>